<sequence length="160" mass="17923">MSAGSRSEWSQLSRIAPSVEAALIALGKAASDKDMEPALLELVSLRASQINNCAFCVQYHLNAIRQWRLAVPREKIDLISVWKEVDIYSERERAALQWTEIITSLRENSVTDRDYAAALEHFSEKELLLLTAAIGAVNVWNRIGVAFRFSPPIPKPDVES</sequence>
<organism evidence="2 3">
    <name type="scientific">Noviherbaspirillum saxi</name>
    <dbReference type="NCBI Taxonomy" id="2320863"/>
    <lineage>
        <taxon>Bacteria</taxon>
        <taxon>Pseudomonadati</taxon>
        <taxon>Pseudomonadota</taxon>
        <taxon>Betaproteobacteria</taxon>
        <taxon>Burkholderiales</taxon>
        <taxon>Oxalobacteraceae</taxon>
        <taxon>Noviherbaspirillum</taxon>
    </lineage>
</organism>
<dbReference type="PANTHER" id="PTHR34846:SF7">
    <property type="entry name" value="BLL7811 PROTEIN"/>
    <property type="match status" value="1"/>
</dbReference>
<reference evidence="3" key="1">
    <citation type="submission" date="2018-09" db="EMBL/GenBank/DDBJ databases">
        <authorList>
            <person name="Zhu H."/>
        </authorList>
    </citation>
    <scope>NUCLEOTIDE SEQUENCE [LARGE SCALE GENOMIC DNA]</scope>
    <source>
        <strain evidence="3">K1R23-30</strain>
    </source>
</reference>
<dbReference type="PANTHER" id="PTHR34846">
    <property type="entry name" value="4-CARBOXYMUCONOLACTONE DECARBOXYLASE FAMILY PROTEIN (AFU_ORTHOLOGUE AFUA_6G11590)"/>
    <property type="match status" value="1"/>
</dbReference>
<dbReference type="Proteomes" id="UP000265955">
    <property type="component" value="Unassembled WGS sequence"/>
</dbReference>
<dbReference type="InterPro" id="IPR003779">
    <property type="entry name" value="CMD-like"/>
</dbReference>
<feature type="domain" description="Carboxymuconolactone decarboxylase-like" evidence="1">
    <location>
        <begin position="17"/>
        <end position="100"/>
    </location>
</feature>
<keyword evidence="3" id="KW-1185">Reference proteome</keyword>
<name>A0A3A3FF33_9BURK</name>
<dbReference type="OrthoDB" id="9801997at2"/>
<dbReference type="RefSeq" id="WP_119771545.1">
    <property type="nucleotide sequence ID" value="NZ_QYUO01000003.1"/>
</dbReference>
<dbReference type="Pfam" id="PF02627">
    <property type="entry name" value="CMD"/>
    <property type="match status" value="1"/>
</dbReference>
<dbReference type="Gene3D" id="1.20.1290.10">
    <property type="entry name" value="AhpD-like"/>
    <property type="match status" value="1"/>
</dbReference>
<comment type="caution">
    <text evidence="2">The sequence shown here is derived from an EMBL/GenBank/DDBJ whole genome shotgun (WGS) entry which is preliminary data.</text>
</comment>
<dbReference type="EMBL" id="QYUO01000003">
    <property type="protein sequence ID" value="RJF91647.1"/>
    <property type="molecule type" value="Genomic_DNA"/>
</dbReference>
<proteinExistence type="predicted"/>
<accession>A0A3A3FF33</accession>
<protein>
    <submittedName>
        <fullName evidence="2">Carboxymuconolactone decarboxylase family protein</fullName>
    </submittedName>
</protein>
<dbReference type="AlphaFoldDB" id="A0A3A3FF33"/>
<evidence type="ECO:0000313" key="3">
    <source>
        <dbReference type="Proteomes" id="UP000265955"/>
    </source>
</evidence>
<evidence type="ECO:0000259" key="1">
    <source>
        <dbReference type="Pfam" id="PF02627"/>
    </source>
</evidence>
<dbReference type="InterPro" id="IPR029032">
    <property type="entry name" value="AhpD-like"/>
</dbReference>
<gene>
    <name evidence="2" type="ORF">D3871_23405</name>
</gene>
<dbReference type="SUPFAM" id="SSF69118">
    <property type="entry name" value="AhpD-like"/>
    <property type="match status" value="1"/>
</dbReference>
<evidence type="ECO:0000313" key="2">
    <source>
        <dbReference type="EMBL" id="RJF91647.1"/>
    </source>
</evidence>
<dbReference type="GO" id="GO:0051920">
    <property type="term" value="F:peroxiredoxin activity"/>
    <property type="evidence" value="ECO:0007669"/>
    <property type="project" value="InterPro"/>
</dbReference>